<dbReference type="Proteomes" id="UP000468901">
    <property type="component" value="Unassembled WGS sequence"/>
</dbReference>
<dbReference type="Gene3D" id="1.10.10.10">
    <property type="entry name" value="Winged helix-like DNA-binding domain superfamily/Winged helix DNA-binding domain"/>
    <property type="match status" value="1"/>
</dbReference>
<name>A0A6N6VNF6_9HYPH</name>
<dbReference type="InterPro" id="IPR005119">
    <property type="entry name" value="LysR_subst-bd"/>
</dbReference>
<dbReference type="InterPro" id="IPR000847">
    <property type="entry name" value="LysR_HTH_N"/>
</dbReference>
<organism evidence="6 7">
    <name type="scientific">Parvibaculum sedimenti</name>
    <dbReference type="NCBI Taxonomy" id="2608632"/>
    <lineage>
        <taxon>Bacteria</taxon>
        <taxon>Pseudomonadati</taxon>
        <taxon>Pseudomonadota</taxon>
        <taxon>Alphaproteobacteria</taxon>
        <taxon>Hyphomicrobiales</taxon>
        <taxon>Parvibaculaceae</taxon>
        <taxon>Parvibaculum</taxon>
    </lineage>
</organism>
<feature type="domain" description="HTH lysR-type" evidence="5">
    <location>
        <begin position="1"/>
        <end position="58"/>
    </location>
</feature>
<sequence>MNLRQIRYFIAAAETESVSRAAQELGISQSAITSAIQALEYETGASLFVRHAKGVRLTHEGHQLVLHARRIMAAVADARRAVSVRPEATTGDLNVGVTHMVSGYYLADLLARFRRVFPQVDVRVVEDERTYLEHLLVNGELDVGLLLVSNLQDRQALESEVLIRSPWRIWLPAGHALLSQNVLTLADLAAEPLIMLSVDELIETTTAYWREEGLSPNIVLKTASVEAVRSLVGMGVGLATLPDMAYRPWSLEGDRLEARELANPIPTVDVGLAWRRGAPLRPTASQFLDMCREYSPPNTRRRLPGN</sequence>
<gene>
    <name evidence="6" type="ORF">F2P47_06420</name>
</gene>
<comment type="caution">
    <text evidence="6">The sequence shown here is derived from an EMBL/GenBank/DDBJ whole genome shotgun (WGS) entry which is preliminary data.</text>
</comment>
<accession>A0A6N6VNF6</accession>
<evidence type="ECO:0000256" key="1">
    <source>
        <dbReference type="ARBA" id="ARBA00009437"/>
    </source>
</evidence>
<dbReference type="Gene3D" id="3.40.190.10">
    <property type="entry name" value="Periplasmic binding protein-like II"/>
    <property type="match status" value="2"/>
</dbReference>
<comment type="similarity">
    <text evidence="1">Belongs to the LysR transcriptional regulatory family.</text>
</comment>
<keyword evidence="4" id="KW-0804">Transcription</keyword>
<dbReference type="Pfam" id="PF00126">
    <property type="entry name" value="HTH_1"/>
    <property type="match status" value="1"/>
</dbReference>
<dbReference type="RefSeq" id="WP_152215432.1">
    <property type="nucleotide sequence ID" value="NZ_JBAQYD010000188.1"/>
</dbReference>
<evidence type="ECO:0000256" key="2">
    <source>
        <dbReference type="ARBA" id="ARBA00023015"/>
    </source>
</evidence>
<evidence type="ECO:0000313" key="7">
    <source>
        <dbReference type="Proteomes" id="UP000468901"/>
    </source>
</evidence>
<evidence type="ECO:0000313" key="6">
    <source>
        <dbReference type="EMBL" id="KAB7740682.1"/>
    </source>
</evidence>
<protein>
    <submittedName>
        <fullName evidence="6">LysR family transcriptional regulator</fullName>
    </submittedName>
</protein>
<dbReference type="InterPro" id="IPR036388">
    <property type="entry name" value="WH-like_DNA-bd_sf"/>
</dbReference>
<keyword evidence="3" id="KW-0238">DNA-binding</keyword>
<dbReference type="PROSITE" id="PS50931">
    <property type="entry name" value="HTH_LYSR"/>
    <property type="match status" value="1"/>
</dbReference>
<dbReference type="PANTHER" id="PTHR30346">
    <property type="entry name" value="TRANSCRIPTIONAL DUAL REGULATOR HCAR-RELATED"/>
    <property type="match status" value="1"/>
</dbReference>
<keyword evidence="2" id="KW-0805">Transcription regulation</keyword>
<dbReference type="PRINTS" id="PR00039">
    <property type="entry name" value="HTHLYSR"/>
</dbReference>
<dbReference type="SUPFAM" id="SSF53850">
    <property type="entry name" value="Periplasmic binding protein-like II"/>
    <property type="match status" value="1"/>
</dbReference>
<reference evidence="6 7" key="1">
    <citation type="submission" date="2019-09" db="EMBL/GenBank/DDBJ databases">
        <title>Parvibaculum sedimenti sp. nov., isolated from sediment.</title>
        <authorList>
            <person name="Wang Y."/>
        </authorList>
    </citation>
    <scope>NUCLEOTIDE SEQUENCE [LARGE SCALE GENOMIC DNA]</scope>
    <source>
        <strain evidence="6 7">HXT-9</strain>
    </source>
</reference>
<dbReference type="GO" id="GO:0003700">
    <property type="term" value="F:DNA-binding transcription factor activity"/>
    <property type="evidence" value="ECO:0007669"/>
    <property type="project" value="InterPro"/>
</dbReference>
<proteinExistence type="inferred from homology"/>
<evidence type="ECO:0000259" key="5">
    <source>
        <dbReference type="PROSITE" id="PS50931"/>
    </source>
</evidence>
<dbReference type="SUPFAM" id="SSF46785">
    <property type="entry name" value="Winged helix' DNA-binding domain"/>
    <property type="match status" value="1"/>
</dbReference>
<dbReference type="InterPro" id="IPR036390">
    <property type="entry name" value="WH_DNA-bd_sf"/>
</dbReference>
<evidence type="ECO:0000256" key="4">
    <source>
        <dbReference type="ARBA" id="ARBA00023163"/>
    </source>
</evidence>
<dbReference type="GO" id="GO:0032993">
    <property type="term" value="C:protein-DNA complex"/>
    <property type="evidence" value="ECO:0007669"/>
    <property type="project" value="TreeGrafter"/>
</dbReference>
<dbReference type="AlphaFoldDB" id="A0A6N6VNF6"/>
<dbReference type="GO" id="GO:0003677">
    <property type="term" value="F:DNA binding"/>
    <property type="evidence" value="ECO:0007669"/>
    <property type="project" value="UniProtKB-KW"/>
</dbReference>
<evidence type="ECO:0000256" key="3">
    <source>
        <dbReference type="ARBA" id="ARBA00023125"/>
    </source>
</evidence>
<keyword evidence="7" id="KW-1185">Reference proteome</keyword>
<dbReference type="CDD" id="cd08412">
    <property type="entry name" value="PBP2_PAO1_like"/>
    <property type="match status" value="1"/>
</dbReference>
<dbReference type="FunFam" id="1.10.10.10:FF:000001">
    <property type="entry name" value="LysR family transcriptional regulator"/>
    <property type="match status" value="1"/>
</dbReference>
<dbReference type="EMBL" id="WESC01000005">
    <property type="protein sequence ID" value="KAB7740682.1"/>
    <property type="molecule type" value="Genomic_DNA"/>
</dbReference>
<dbReference type="Pfam" id="PF03466">
    <property type="entry name" value="LysR_substrate"/>
    <property type="match status" value="1"/>
</dbReference>
<dbReference type="PANTHER" id="PTHR30346:SF0">
    <property type="entry name" value="HCA OPERON TRANSCRIPTIONAL ACTIVATOR HCAR"/>
    <property type="match status" value="1"/>
</dbReference>